<gene>
    <name evidence="1" type="ORF">DB30_01577</name>
</gene>
<dbReference type="Proteomes" id="UP000031599">
    <property type="component" value="Unassembled WGS sequence"/>
</dbReference>
<protein>
    <submittedName>
        <fullName evidence="1">Uncharacterized protein</fullName>
    </submittedName>
</protein>
<organism evidence="1 2">
    <name type="scientific">Enhygromyxa salina</name>
    <dbReference type="NCBI Taxonomy" id="215803"/>
    <lineage>
        <taxon>Bacteria</taxon>
        <taxon>Pseudomonadati</taxon>
        <taxon>Myxococcota</taxon>
        <taxon>Polyangia</taxon>
        <taxon>Nannocystales</taxon>
        <taxon>Nannocystaceae</taxon>
        <taxon>Enhygromyxa</taxon>
    </lineage>
</organism>
<reference evidence="1 2" key="1">
    <citation type="submission" date="2014-12" db="EMBL/GenBank/DDBJ databases">
        <title>Genome assembly of Enhygromyxa salina DSM 15201.</title>
        <authorList>
            <person name="Sharma G."/>
            <person name="Subramanian S."/>
        </authorList>
    </citation>
    <scope>NUCLEOTIDE SEQUENCE [LARGE SCALE GENOMIC DNA]</scope>
    <source>
        <strain evidence="1 2">DSM 15201</strain>
    </source>
</reference>
<dbReference type="EMBL" id="JMCC02000136">
    <property type="protein sequence ID" value="KIG12345.1"/>
    <property type="molecule type" value="Genomic_DNA"/>
</dbReference>
<proteinExistence type="predicted"/>
<dbReference type="AlphaFoldDB" id="A0A0C2CRT2"/>
<evidence type="ECO:0000313" key="1">
    <source>
        <dbReference type="EMBL" id="KIG12345.1"/>
    </source>
</evidence>
<comment type="caution">
    <text evidence="1">The sequence shown here is derived from an EMBL/GenBank/DDBJ whole genome shotgun (WGS) entry which is preliminary data.</text>
</comment>
<evidence type="ECO:0000313" key="2">
    <source>
        <dbReference type="Proteomes" id="UP000031599"/>
    </source>
</evidence>
<accession>A0A0C2CRT2</accession>
<name>A0A0C2CRT2_9BACT</name>
<sequence>MDRRWPLRKGRTGVWRGVSTTHNLQKLLPVTFPAHLDNR</sequence>